<evidence type="ECO:0000313" key="1">
    <source>
        <dbReference type="EMBL" id="KAJ9654155.1"/>
    </source>
</evidence>
<protein>
    <submittedName>
        <fullName evidence="1">Uncharacterized protein</fullName>
    </submittedName>
</protein>
<comment type="caution">
    <text evidence="1">The sequence shown here is derived from an EMBL/GenBank/DDBJ whole genome shotgun (WGS) entry which is preliminary data.</text>
</comment>
<dbReference type="Proteomes" id="UP001172386">
    <property type="component" value="Unassembled WGS sequence"/>
</dbReference>
<gene>
    <name evidence="1" type="ORF">H2198_006774</name>
</gene>
<accession>A0ACC3A269</accession>
<name>A0ACC3A269_9EURO</name>
<organism evidence="1 2">
    <name type="scientific">Neophaeococcomyces mojaviensis</name>
    <dbReference type="NCBI Taxonomy" id="3383035"/>
    <lineage>
        <taxon>Eukaryota</taxon>
        <taxon>Fungi</taxon>
        <taxon>Dikarya</taxon>
        <taxon>Ascomycota</taxon>
        <taxon>Pezizomycotina</taxon>
        <taxon>Eurotiomycetes</taxon>
        <taxon>Chaetothyriomycetidae</taxon>
        <taxon>Chaetothyriales</taxon>
        <taxon>Chaetothyriales incertae sedis</taxon>
        <taxon>Neophaeococcomyces</taxon>
    </lineage>
</organism>
<proteinExistence type="predicted"/>
<evidence type="ECO:0000313" key="2">
    <source>
        <dbReference type="Proteomes" id="UP001172386"/>
    </source>
</evidence>
<dbReference type="EMBL" id="JAPDRQ010000130">
    <property type="protein sequence ID" value="KAJ9654155.1"/>
    <property type="molecule type" value="Genomic_DNA"/>
</dbReference>
<keyword evidence="2" id="KW-1185">Reference proteome</keyword>
<reference evidence="1" key="1">
    <citation type="submission" date="2022-10" db="EMBL/GenBank/DDBJ databases">
        <title>Culturing micro-colonial fungi from biological soil crusts in the Mojave desert and describing Neophaeococcomyces mojavensis, and introducing the new genera and species Taxawa tesnikishii.</title>
        <authorList>
            <person name="Kurbessoian T."/>
            <person name="Stajich J.E."/>
        </authorList>
    </citation>
    <scope>NUCLEOTIDE SEQUENCE</scope>
    <source>
        <strain evidence="1">JES_112</strain>
    </source>
</reference>
<sequence>MMSDELRAVLQSLHVPALILSQSRTIVAVNDGICRLTGRLSHKSLVGHEIHEFGFVLIPNGHSQHQDWDSLFQACASDQERPTALQRNDHGSSADQPRESWAEDFWDDEDRRLSAVVDVMITRSKPASAPALEQDVNHIRARMSIRSLRLEGGSVYIVTFQRPILRQPSSAAQPGDGAPDSKHTNSYHNDDDVPLPEDSTDREAQMHRMVSKNIPYFTALFDSDGQAVHFSTSWYHVTDMTDEETLGKGWFQAIHPDDRQAMMDGFAKMVRHREASWTWEARYRKKNGTYQWLLVRVESSGEEFSNVNYWYGSMMDVDTLLRTRQESENRRKSIMALVSHTDVRLWGLKKDRSLLLQEGSLSWDPMAALSRQPRREDSEDFNATTSDASTSIDRVFDTAKDILDGKLTTYTLEHKEEDRWYRSTLIADLQGHVPHQSSSQATQAVLGLTIDITDVRARAELEVQNEVLIEKERAAKEASELKSRFVANISHELRTPIAGIIGMNDLLMESLSNEEQRYFSNNIRSSAAQLLTVINDVLDLSKIEAGRLEIESVPFRICQLVENIYSIMAIQAERKGLSFVCKNVDVPPATVVIGDPNRLQQVFLNLLSNSIKFTQTGKVTLGVSLVPSTKTAEELVSQSSDHKETPSRASQSSSTSDPPIEIQFVVEDTGCGMTKATIDKMFEAFSQADPSTARQYGGTGLGLTISRQFVETMNGTIKFESTPGVGTRAVVRIAFQKASHEAEEVDLTLSGTSHVTAGDVKPVTEAYATSCGMAAEPAHQTPAIKGSRNLANPANASTTVSMDDRNKILVLIIDDNAVNLKIATLMTEKLGLQVITASNGEEALDILETRAESEQPSPDIILMDCMMPIMDGYEATRRLREDTSRFSARARSTPIIALTASAHKGDMERCLEAGMDDYLIKPVNKKKLEHALVQWTLKGQQRLAHNGKEPSALERT</sequence>